<name>A0AAD9JHQ3_9ANNE</name>
<organism evidence="1 2">
    <name type="scientific">Paralvinella palmiformis</name>
    <dbReference type="NCBI Taxonomy" id="53620"/>
    <lineage>
        <taxon>Eukaryota</taxon>
        <taxon>Metazoa</taxon>
        <taxon>Spiralia</taxon>
        <taxon>Lophotrochozoa</taxon>
        <taxon>Annelida</taxon>
        <taxon>Polychaeta</taxon>
        <taxon>Sedentaria</taxon>
        <taxon>Canalipalpata</taxon>
        <taxon>Terebellida</taxon>
        <taxon>Terebelliformia</taxon>
        <taxon>Alvinellidae</taxon>
        <taxon>Paralvinella</taxon>
    </lineage>
</organism>
<keyword evidence="2" id="KW-1185">Reference proteome</keyword>
<protein>
    <submittedName>
        <fullName evidence="1">Uncharacterized protein</fullName>
    </submittedName>
</protein>
<comment type="caution">
    <text evidence="1">The sequence shown here is derived from an EMBL/GenBank/DDBJ whole genome shotgun (WGS) entry which is preliminary data.</text>
</comment>
<reference evidence="1" key="1">
    <citation type="journal article" date="2023" name="Mol. Biol. Evol.">
        <title>Third-Generation Sequencing Reveals the Adaptive Role of the Epigenome in Three Deep-Sea Polychaetes.</title>
        <authorList>
            <person name="Perez M."/>
            <person name="Aroh O."/>
            <person name="Sun Y."/>
            <person name="Lan Y."/>
            <person name="Juniper S.K."/>
            <person name="Young C.R."/>
            <person name="Angers B."/>
            <person name="Qian P.Y."/>
        </authorList>
    </citation>
    <scope>NUCLEOTIDE SEQUENCE</scope>
    <source>
        <strain evidence="1">P08H-3</strain>
    </source>
</reference>
<evidence type="ECO:0000313" key="1">
    <source>
        <dbReference type="EMBL" id="KAK2152863.1"/>
    </source>
</evidence>
<dbReference type="EMBL" id="JAODUP010000316">
    <property type="protein sequence ID" value="KAK2152863.1"/>
    <property type="molecule type" value="Genomic_DNA"/>
</dbReference>
<evidence type="ECO:0000313" key="2">
    <source>
        <dbReference type="Proteomes" id="UP001208570"/>
    </source>
</evidence>
<accession>A0AAD9JHQ3</accession>
<gene>
    <name evidence="1" type="ORF">LSH36_316g07028</name>
</gene>
<sequence>MRMGHSSRLRWAFRHDGHRSQPDVGSQWATSRPLCPLVCQYLVSSIRRPKSCARIPGVQANCIHRATIDGTLIVSSAGSNHRCPGTKPLEDRTETYYLGQHSTKMKKKKPKRLLDCIYRSLRLLEDTYS</sequence>
<dbReference type="Proteomes" id="UP001208570">
    <property type="component" value="Unassembled WGS sequence"/>
</dbReference>
<proteinExistence type="predicted"/>
<dbReference type="AlphaFoldDB" id="A0AAD9JHQ3"/>